<evidence type="ECO:0000313" key="1">
    <source>
        <dbReference type="EMBL" id="KAI3718863.1"/>
    </source>
</evidence>
<sequence>MLPNQPGQRRKKREYRREIDVGKEKDMYKEKYLSDSITKPKIRAWEKVAHTNITQKLKRTFFLISQTNPPSTYVHLKIVFD</sequence>
<gene>
    <name evidence="1" type="ORF">L6452_19748</name>
</gene>
<dbReference type="EMBL" id="CM042052">
    <property type="protein sequence ID" value="KAI3718863.1"/>
    <property type="molecule type" value="Genomic_DNA"/>
</dbReference>
<reference evidence="1 2" key="2">
    <citation type="journal article" date="2022" name="Mol. Ecol. Resour.">
        <title>The genomes of chicory, endive, great burdock and yacon provide insights into Asteraceae paleo-polyploidization history and plant inulin production.</title>
        <authorList>
            <person name="Fan W."/>
            <person name="Wang S."/>
            <person name="Wang H."/>
            <person name="Wang A."/>
            <person name="Jiang F."/>
            <person name="Liu H."/>
            <person name="Zhao H."/>
            <person name="Xu D."/>
            <person name="Zhang Y."/>
        </authorList>
    </citation>
    <scope>NUCLEOTIDE SEQUENCE [LARGE SCALE GENOMIC DNA]</scope>
    <source>
        <strain evidence="2">cv. Niubang</strain>
    </source>
</reference>
<comment type="caution">
    <text evidence="1">The sequence shown here is derived from an EMBL/GenBank/DDBJ whole genome shotgun (WGS) entry which is preliminary data.</text>
</comment>
<accession>A0ACB9BBA5</accession>
<keyword evidence="2" id="KW-1185">Reference proteome</keyword>
<dbReference type="Proteomes" id="UP001055879">
    <property type="component" value="Linkage Group LG06"/>
</dbReference>
<evidence type="ECO:0000313" key="2">
    <source>
        <dbReference type="Proteomes" id="UP001055879"/>
    </source>
</evidence>
<protein>
    <submittedName>
        <fullName evidence="1">Uncharacterized protein</fullName>
    </submittedName>
</protein>
<proteinExistence type="predicted"/>
<organism evidence="1 2">
    <name type="scientific">Arctium lappa</name>
    <name type="common">Greater burdock</name>
    <name type="synonym">Lappa major</name>
    <dbReference type="NCBI Taxonomy" id="4217"/>
    <lineage>
        <taxon>Eukaryota</taxon>
        <taxon>Viridiplantae</taxon>
        <taxon>Streptophyta</taxon>
        <taxon>Embryophyta</taxon>
        <taxon>Tracheophyta</taxon>
        <taxon>Spermatophyta</taxon>
        <taxon>Magnoliopsida</taxon>
        <taxon>eudicotyledons</taxon>
        <taxon>Gunneridae</taxon>
        <taxon>Pentapetalae</taxon>
        <taxon>asterids</taxon>
        <taxon>campanulids</taxon>
        <taxon>Asterales</taxon>
        <taxon>Asteraceae</taxon>
        <taxon>Carduoideae</taxon>
        <taxon>Cardueae</taxon>
        <taxon>Arctiinae</taxon>
        <taxon>Arctium</taxon>
    </lineage>
</organism>
<name>A0ACB9BBA5_ARCLA</name>
<reference evidence="2" key="1">
    <citation type="journal article" date="2022" name="Mol. Ecol. Resour.">
        <title>The genomes of chicory, endive, great burdock and yacon provide insights into Asteraceae palaeo-polyploidization history and plant inulin production.</title>
        <authorList>
            <person name="Fan W."/>
            <person name="Wang S."/>
            <person name="Wang H."/>
            <person name="Wang A."/>
            <person name="Jiang F."/>
            <person name="Liu H."/>
            <person name="Zhao H."/>
            <person name="Xu D."/>
            <person name="Zhang Y."/>
        </authorList>
    </citation>
    <scope>NUCLEOTIDE SEQUENCE [LARGE SCALE GENOMIC DNA]</scope>
    <source>
        <strain evidence="2">cv. Niubang</strain>
    </source>
</reference>